<gene>
    <name evidence="1" type="ORF">POL25_28465</name>
</gene>
<comment type="caution">
    <text evidence="1">The sequence shown here is derived from an EMBL/GenBank/DDBJ whole genome shotgun (WGS) entry which is preliminary data.</text>
</comment>
<proteinExistence type="predicted"/>
<reference evidence="1 2" key="1">
    <citation type="submission" date="2022-11" db="EMBL/GenBank/DDBJ databases">
        <title>Minimal conservation of predation-associated metabolite biosynthetic gene clusters underscores biosynthetic potential of Myxococcota including descriptions for ten novel species: Archangium lansinium sp. nov., Myxococcus landrumus sp. nov., Nannocystis bai.</title>
        <authorList>
            <person name="Ahearne A."/>
            <person name="Stevens C."/>
            <person name="Dowd S."/>
        </authorList>
    </citation>
    <scope>NUCLEOTIDE SEQUENCE [LARGE SCALE GENOMIC DNA]</scope>
    <source>
        <strain evidence="1 2">BB15-2</strain>
    </source>
</reference>
<evidence type="ECO:0000313" key="2">
    <source>
        <dbReference type="Proteomes" id="UP001221686"/>
    </source>
</evidence>
<sequence length="62" mass="6852">MQHLEPEIHFLLARALHVTKGDRTRVLSEARRAADGFGAASEGKAKELAEVEAFLAKHKDAR</sequence>
<dbReference type="EMBL" id="JAQNDL010000003">
    <property type="protein sequence ID" value="MDC0720872.1"/>
    <property type="molecule type" value="Genomic_DNA"/>
</dbReference>
<accession>A0ABT5E7R8</accession>
<name>A0ABT5E7R8_9BACT</name>
<organism evidence="1 2">
    <name type="scientific">Nannocystis bainbridge</name>
    <dbReference type="NCBI Taxonomy" id="2995303"/>
    <lineage>
        <taxon>Bacteria</taxon>
        <taxon>Pseudomonadati</taxon>
        <taxon>Myxococcota</taxon>
        <taxon>Polyangia</taxon>
        <taxon>Nannocystales</taxon>
        <taxon>Nannocystaceae</taxon>
        <taxon>Nannocystis</taxon>
    </lineage>
</organism>
<protein>
    <submittedName>
        <fullName evidence="1">Uncharacterized protein</fullName>
    </submittedName>
</protein>
<dbReference type="Proteomes" id="UP001221686">
    <property type="component" value="Unassembled WGS sequence"/>
</dbReference>
<keyword evidence="2" id="KW-1185">Reference proteome</keyword>
<dbReference type="RefSeq" id="WP_272089381.1">
    <property type="nucleotide sequence ID" value="NZ_JAQNDL010000003.1"/>
</dbReference>
<evidence type="ECO:0000313" key="1">
    <source>
        <dbReference type="EMBL" id="MDC0720872.1"/>
    </source>
</evidence>